<dbReference type="SUPFAM" id="SSF103473">
    <property type="entry name" value="MFS general substrate transporter"/>
    <property type="match status" value="1"/>
</dbReference>
<dbReference type="CDD" id="cd17323">
    <property type="entry name" value="MFS_Tpo1_MDR_like"/>
    <property type="match status" value="1"/>
</dbReference>
<evidence type="ECO:0000256" key="5">
    <source>
        <dbReference type="SAM" id="MobiDB-lite"/>
    </source>
</evidence>
<dbReference type="AlphaFoldDB" id="A0A423WPS6"/>
<dbReference type="InterPro" id="IPR036259">
    <property type="entry name" value="MFS_trans_sf"/>
</dbReference>
<feature type="transmembrane region" description="Helical" evidence="6">
    <location>
        <begin position="168"/>
        <end position="189"/>
    </location>
</feature>
<reference evidence="8 9" key="1">
    <citation type="submission" date="2015-09" db="EMBL/GenBank/DDBJ databases">
        <title>Host preference determinants of Valsa canker pathogens revealed by comparative genomics.</title>
        <authorList>
            <person name="Yin Z."/>
            <person name="Huang L."/>
        </authorList>
    </citation>
    <scope>NUCLEOTIDE SEQUENCE [LARGE SCALE GENOMIC DNA]</scope>
    <source>
        <strain evidence="8 9">YSFL</strain>
    </source>
</reference>
<dbReference type="STRING" id="252740.A0A423WPS6"/>
<dbReference type="FunFam" id="1.20.1250.20:FF:000011">
    <property type="entry name" value="MFS multidrug transporter, putative"/>
    <property type="match status" value="1"/>
</dbReference>
<feature type="compositionally biased region" description="Basic and acidic residues" evidence="5">
    <location>
        <begin position="26"/>
        <end position="47"/>
    </location>
</feature>
<evidence type="ECO:0000256" key="3">
    <source>
        <dbReference type="ARBA" id="ARBA00022989"/>
    </source>
</evidence>
<feature type="transmembrane region" description="Helical" evidence="6">
    <location>
        <begin position="334"/>
        <end position="352"/>
    </location>
</feature>
<evidence type="ECO:0000256" key="1">
    <source>
        <dbReference type="ARBA" id="ARBA00004141"/>
    </source>
</evidence>
<feature type="compositionally biased region" description="Polar residues" evidence="5">
    <location>
        <begin position="1"/>
        <end position="20"/>
    </location>
</feature>
<dbReference type="InterPro" id="IPR020846">
    <property type="entry name" value="MFS_dom"/>
</dbReference>
<feature type="transmembrane region" description="Helical" evidence="6">
    <location>
        <begin position="231"/>
        <end position="252"/>
    </location>
</feature>
<dbReference type="GO" id="GO:0016020">
    <property type="term" value="C:membrane"/>
    <property type="evidence" value="ECO:0007669"/>
    <property type="project" value="UniProtKB-SubCell"/>
</dbReference>
<feature type="transmembrane region" description="Helical" evidence="6">
    <location>
        <begin position="412"/>
        <end position="434"/>
    </location>
</feature>
<feature type="region of interest" description="Disordered" evidence="5">
    <location>
        <begin position="1"/>
        <end position="55"/>
    </location>
</feature>
<comment type="subcellular location">
    <subcellularLocation>
        <location evidence="1">Membrane</location>
        <topology evidence="1">Multi-pass membrane protein</topology>
    </subcellularLocation>
</comment>
<gene>
    <name evidence="8" type="ORF">VSDG_00228</name>
</gene>
<evidence type="ECO:0000313" key="8">
    <source>
        <dbReference type="EMBL" id="ROW05468.1"/>
    </source>
</evidence>
<feature type="transmembrane region" description="Helical" evidence="6">
    <location>
        <begin position="473"/>
        <end position="495"/>
    </location>
</feature>
<feature type="transmembrane region" description="Helical" evidence="6">
    <location>
        <begin position="195"/>
        <end position="219"/>
    </location>
</feature>
<protein>
    <recommendedName>
        <fullName evidence="7">Major facilitator superfamily (MFS) profile domain-containing protein</fullName>
    </recommendedName>
</protein>
<dbReference type="GO" id="GO:0022857">
    <property type="term" value="F:transmembrane transporter activity"/>
    <property type="evidence" value="ECO:0007669"/>
    <property type="project" value="InterPro"/>
</dbReference>
<dbReference type="EMBL" id="LJZO01000001">
    <property type="protein sequence ID" value="ROW05468.1"/>
    <property type="molecule type" value="Genomic_DNA"/>
</dbReference>
<evidence type="ECO:0000259" key="7">
    <source>
        <dbReference type="PROSITE" id="PS50850"/>
    </source>
</evidence>
<feature type="transmembrane region" description="Helical" evidence="6">
    <location>
        <begin position="142"/>
        <end position="161"/>
    </location>
</feature>
<feature type="domain" description="Major facilitator superfamily (MFS) profile" evidence="7">
    <location>
        <begin position="103"/>
        <end position="535"/>
    </location>
</feature>
<feature type="transmembrane region" description="Helical" evidence="6">
    <location>
        <begin position="507"/>
        <end position="528"/>
    </location>
</feature>
<dbReference type="InterPro" id="IPR011701">
    <property type="entry name" value="MFS"/>
</dbReference>
<evidence type="ECO:0000256" key="4">
    <source>
        <dbReference type="ARBA" id="ARBA00023136"/>
    </source>
</evidence>
<organism evidence="8 9">
    <name type="scientific">Cytospora chrysosperma</name>
    <name type="common">Cytospora canker fungus</name>
    <name type="synonym">Sphaeria chrysosperma</name>
    <dbReference type="NCBI Taxonomy" id="252740"/>
    <lineage>
        <taxon>Eukaryota</taxon>
        <taxon>Fungi</taxon>
        <taxon>Dikarya</taxon>
        <taxon>Ascomycota</taxon>
        <taxon>Pezizomycotina</taxon>
        <taxon>Sordariomycetes</taxon>
        <taxon>Sordariomycetidae</taxon>
        <taxon>Diaporthales</taxon>
        <taxon>Cytosporaceae</taxon>
        <taxon>Cytospora</taxon>
    </lineage>
</organism>
<comment type="caution">
    <text evidence="8">The sequence shown here is derived from an EMBL/GenBank/DDBJ whole genome shotgun (WGS) entry which is preliminary data.</text>
</comment>
<feature type="transmembrane region" description="Helical" evidence="6">
    <location>
        <begin position="101"/>
        <end position="122"/>
    </location>
</feature>
<evidence type="ECO:0000256" key="2">
    <source>
        <dbReference type="ARBA" id="ARBA00022692"/>
    </source>
</evidence>
<dbReference type="OrthoDB" id="6770063at2759"/>
<keyword evidence="9" id="KW-1185">Reference proteome</keyword>
<dbReference type="Gene3D" id="1.20.1250.20">
    <property type="entry name" value="MFS general substrate transporter like domains"/>
    <property type="match status" value="1"/>
</dbReference>
<dbReference type="PROSITE" id="PS50850">
    <property type="entry name" value="MFS"/>
    <property type="match status" value="1"/>
</dbReference>
<dbReference type="Proteomes" id="UP000284375">
    <property type="component" value="Unassembled WGS sequence"/>
</dbReference>
<dbReference type="Pfam" id="PF07690">
    <property type="entry name" value="MFS_1"/>
    <property type="match status" value="1"/>
</dbReference>
<proteinExistence type="predicted"/>
<feature type="transmembrane region" description="Helical" evidence="6">
    <location>
        <begin position="258"/>
        <end position="278"/>
    </location>
</feature>
<keyword evidence="4 6" id="KW-0472">Membrane</keyword>
<name>A0A423WPS6_CYTCH</name>
<keyword evidence="3 6" id="KW-1133">Transmembrane helix</keyword>
<evidence type="ECO:0000256" key="6">
    <source>
        <dbReference type="SAM" id="Phobius"/>
    </source>
</evidence>
<dbReference type="PANTHER" id="PTHR23502">
    <property type="entry name" value="MAJOR FACILITATOR SUPERFAMILY"/>
    <property type="match status" value="1"/>
</dbReference>
<dbReference type="PANTHER" id="PTHR23502:SF60">
    <property type="entry name" value="MAJOR FACILITATOR SUPERFAMILY (MFS) PROFILE DOMAIN-CONTAINING PROTEIN-RELATED"/>
    <property type="match status" value="1"/>
</dbReference>
<accession>A0A423WPS6</accession>
<evidence type="ECO:0000313" key="9">
    <source>
        <dbReference type="Proteomes" id="UP000284375"/>
    </source>
</evidence>
<feature type="transmembrane region" description="Helical" evidence="6">
    <location>
        <begin position="446"/>
        <end position="466"/>
    </location>
</feature>
<sequence length="546" mass="59613">MRARDSNNTPGPSRSPTRTSNEAEDLDRSDRPAIDSKRRSSEADSEKPAFQTDEDSLDSLASLGGALEKQPTPRHLADPNLVTFDVDDPGNPKTWKFGRKWAAVFVVSTFTLISPISSTMTAPALKYIAADLNITTEIEQELSLSIFVLAYAIGPLLLGPLSELYGRVIVLQLSNLFYLFFNLGCGLCHTKVQLIVFRFFAGFGGSAPLAIGGGVLSDLFTAEERGKAMSIYSLAPLLGPAIGPIAGAFIAENTSWRWIFYATTIADALIQTAGVFLLQETYTPVLLRWRKERLVRETGNTALHTDFDDPERTAARTLATAFQRPFRLLLTQPIIQVLALYMMYLYGLMYLVLSTFPSLWASYGMSTGVGGLNYIALGLGLFLGSQLCAPLQDRVYARMKRRYGVSVGRPEFRLPMMAPGALLVPVGLLIYGWTAQYRTHWIGPDVGVAVFTAGVIIGFQCIQTFLVDTYTLYAASAVAAGTVLRSLAGFGFPLFAPSLYARLDYGWGNTLLAFIGVLIGWPGPILLWKYGPALRARSPYAAGTRG</sequence>
<keyword evidence="2 6" id="KW-0812">Transmembrane</keyword>
<feature type="transmembrane region" description="Helical" evidence="6">
    <location>
        <begin position="372"/>
        <end position="391"/>
    </location>
</feature>